<evidence type="ECO:0000313" key="2">
    <source>
        <dbReference type="EMBL" id="WAR27244.1"/>
    </source>
</evidence>
<protein>
    <recommendedName>
        <fullName evidence="1">F5/8 type C domain-containing protein</fullName>
    </recommendedName>
</protein>
<organism evidence="2 3">
    <name type="scientific">Mya arenaria</name>
    <name type="common">Soft-shell clam</name>
    <dbReference type="NCBI Taxonomy" id="6604"/>
    <lineage>
        <taxon>Eukaryota</taxon>
        <taxon>Metazoa</taxon>
        <taxon>Spiralia</taxon>
        <taxon>Lophotrochozoa</taxon>
        <taxon>Mollusca</taxon>
        <taxon>Bivalvia</taxon>
        <taxon>Autobranchia</taxon>
        <taxon>Heteroconchia</taxon>
        <taxon>Euheterodonta</taxon>
        <taxon>Imparidentia</taxon>
        <taxon>Neoheterodontei</taxon>
        <taxon>Myida</taxon>
        <taxon>Myoidea</taxon>
        <taxon>Myidae</taxon>
        <taxon>Mya</taxon>
    </lineage>
</organism>
<dbReference type="EMBL" id="CP111026">
    <property type="protein sequence ID" value="WAR27244.1"/>
    <property type="molecule type" value="Genomic_DNA"/>
</dbReference>
<evidence type="ECO:0000259" key="1">
    <source>
        <dbReference type="PROSITE" id="PS50022"/>
    </source>
</evidence>
<dbReference type="InterPro" id="IPR013783">
    <property type="entry name" value="Ig-like_fold"/>
</dbReference>
<dbReference type="InterPro" id="IPR015919">
    <property type="entry name" value="Cadherin-like_sf"/>
</dbReference>
<gene>
    <name evidence="2" type="ORF">MAR_012948</name>
</gene>
<dbReference type="InterPro" id="IPR000421">
    <property type="entry name" value="FA58C"/>
</dbReference>
<sequence length="158" mass="16873">MIESQPPVWQSNGPVSSKTPYGYLGEFRAGNVVNVPLEALDPEGLNVTYTLVAGSLPPGLKLGLDTGIITGIIPDADATYVMTIRATDGHGKYADNLFRMVTRDCATNPLGIKNSLKVVPNAALTGYNMYSTNQANQARLDGSTAWYGVDSSSYLQID</sequence>
<dbReference type="PROSITE" id="PS50022">
    <property type="entry name" value="FA58C_3"/>
    <property type="match status" value="1"/>
</dbReference>
<dbReference type="SUPFAM" id="SSF49313">
    <property type="entry name" value="Cadherin-like"/>
    <property type="match status" value="1"/>
</dbReference>
<feature type="domain" description="F5/8 type C" evidence="1">
    <location>
        <begin position="105"/>
        <end position="158"/>
    </location>
</feature>
<evidence type="ECO:0000313" key="3">
    <source>
        <dbReference type="Proteomes" id="UP001164746"/>
    </source>
</evidence>
<proteinExistence type="predicted"/>
<dbReference type="Gene3D" id="2.60.40.10">
    <property type="entry name" value="Immunoglobulins"/>
    <property type="match status" value="1"/>
</dbReference>
<name>A0ABY7G1X7_MYAAR</name>
<accession>A0ABY7G1X7</accession>
<keyword evidence="3" id="KW-1185">Reference proteome</keyword>
<dbReference type="Pfam" id="PF05345">
    <property type="entry name" value="He_PIG"/>
    <property type="match status" value="1"/>
</dbReference>
<dbReference type="Proteomes" id="UP001164746">
    <property type="component" value="Chromosome 15"/>
</dbReference>
<feature type="non-terminal residue" evidence="2">
    <location>
        <position position="1"/>
    </location>
</feature>
<reference evidence="2" key="1">
    <citation type="submission" date="2022-11" db="EMBL/GenBank/DDBJ databases">
        <title>Centuries of genome instability and evolution in soft-shell clam transmissible cancer (bioRxiv).</title>
        <authorList>
            <person name="Hart S.F.M."/>
            <person name="Yonemitsu M.A."/>
            <person name="Giersch R.M."/>
            <person name="Beal B.F."/>
            <person name="Arriagada G."/>
            <person name="Davis B.W."/>
            <person name="Ostrander E.A."/>
            <person name="Goff S.P."/>
            <person name="Metzger M.J."/>
        </authorList>
    </citation>
    <scope>NUCLEOTIDE SEQUENCE</scope>
    <source>
        <strain evidence="2">MELC-2E11</strain>
        <tissue evidence="2">Siphon/mantle</tissue>
    </source>
</reference>